<dbReference type="InterPro" id="IPR006083">
    <property type="entry name" value="PRK/URK"/>
</dbReference>
<dbReference type="RefSeq" id="WP_124874340.1">
    <property type="nucleotide sequence ID" value="NZ_CP034185.1"/>
</dbReference>
<protein>
    <submittedName>
        <fullName evidence="3">Nucleoside/nucleotide kinase family protein</fullName>
    </submittedName>
</protein>
<dbReference type="Proteomes" id="UP000276417">
    <property type="component" value="Plasmid unnamed1"/>
</dbReference>
<dbReference type="GO" id="GO:0005524">
    <property type="term" value="F:ATP binding"/>
    <property type="evidence" value="ECO:0007669"/>
    <property type="project" value="InterPro"/>
</dbReference>
<feature type="region of interest" description="Disordered" evidence="1">
    <location>
        <begin position="1"/>
        <end position="31"/>
    </location>
</feature>
<dbReference type="InterPro" id="IPR027417">
    <property type="entry name" value="P-loop_NTPase"/>
</dbReference>
<dbReference type="Pfam" id="PF00485">
    <property type="entry name" value="PRK"/>
    <property type="match status" value="1"/>
</dbReference>
<feature type="compositionally biased region" description="Low complexity" evidence="1">
    <location>
        <begin position="11"/>
        <end position="30"/>
    </location>
</feature>
<feature type="compositionally biased region" description="Basic and acidic residues" evidence="1">
    <location>
        <begin position="1"/>
        <end position="10"/>
    </location>
</feature>
<evidence type="ECO:0000259" key="2">
    <source>
        <dbReference type="Pfam" id="PF00485"/>
    </source>
</evidence>
<dbReference type="GO" id="GO:0016301">
    <property type="term" value="F:kinase activity"/>
    <property type="evidence" value="ECO:0007669"/>
    <property type="project" value="UniProtKB-KW"/>
</dbReference>
<dbReference type="PANTHER" id="PTHR10285">
    <property type="entry name" value="URIDINE KINASE"/>
    <property type="match status" value="1"/>
</dbReference>
<sequence>MDTLHPHFDDASGSPIPSAASSAAPSPAQPRTTADLIALARALLESGERRILGITGAPGAGKSTVCAAIASALGDQVTVVGMDGFHLANSELIRLGRRERKGAPDTFDADGYAALLERLRHQMEEVIYAPTFERSIEESIGSALPVLASTPLILTEGNYLLLEVGAWSRVRSQLDAVWFLEPPEELRLSRLIARHVAFGKAPDAAEAWVERVDQNNAALINAGRSRAELIVQLVD</sequence>
<keyword evidence="3" id="KW-0418">Kinase</keyword>
<evidence type="ECO:0000313" key="4">
    <source>
        <dbReference type="Proteomes" id="UP000276417"/>
    </source>
</evidence>
<keyword evidence="4" id="KW-1185">Reference proteome</keyword>
<keyword evidence="3" id="KW-0614">Plasmid</keyword>
<dbReference type="AlphaFoldDB" id="A0A3G8YHV9"/>
<organism evidence="3 4">
    <name type="scientific">Deinococcus psychrotolerans</name>
    <dbReference type="NCBI Taxonomy" id="2489213"/>
    <lineage>
        <taxon>Bacteria</taxon>
        <taxon>Thermotogati</taxon>
        <taxon>Deinococcota</taxon>
        <taxon>Deinococci</taxon>
        <taxon>Deinococcales</taxon>
        <taxon>Deinococcaceae</taxon>
        <taxon>Deinococcus</taxon>
    </lineage>
</organism>
<dbReference type="OrthoDB" id="1550976at2"/>
<feature type="domain" description="Phosphoribulokinase/uridine kinase" evidence="2">
    <location>
        <begin position="51"/>
        <end position="234"/>
    </location>
</feature>
<accession>A0A3G8YHV9</accession>
<reference evidence="3 4" key="1">
    <citation type="submission" date="2018-11" db="EMBL/GenBank/DDBJ databases">
        <title>Deinococcus shelandsis sp. nov., isolated from South Shetland Islands soil of Antarctica.</title>
        <authorList>
            <person name="Tian J."/>
        </authorList>
    </citation>
    <scope>NUCLEOTIDE SEQUENCE [LARGE SCALE GENOMIC DNA]</scope>
    <source>
        <strain evidence="3 4">S14-83T</strain>
        <plasmid evidence="3 4">unnamed1</plasmid>
    </source>
</reference>
<name>A0A3G8YHV9_9DEIO</name>
<proteinExistence type="predicted"/>
<dbReference type="SUPFAM" id="SSF52540">
    <property type="entry name" value="P-loop containing nucleoside triphosphate hydrolases"/>
    <property type="match status" value="1"/>
</dbReference>
<evidence type="ECO:0000313" key="3">
    <source>
        <dbReference type="EMBL" id="AZI44573.1"/>
    </source>
</evidence>
<gene>
    <name evidence="3" type="ORF">EHF33_16820</name>
</gene>
<dbReference type="EMBL" id="CP034185">
    <property type="protein sequence ID" value="AZI44573.1"/>
    <property type="molecule type" value="Genomic_DNA"/>
</dbReference>
<dbReference type="KEGG" id="dph:EHF33_16820"/>
<dbReference type="Gene3D" id="3.40.50.300">
    <property type="entry name" value="P-loop containing nucleotide triphosphate hydrolases"/>
    <property type="match status" value="2"/>
</dbReference>
<geneLocation type="plasmid" evidence="3 4">
    <name>unnamed1</name>
</geneLocation>
<keyword evidence="3" id="KW-0808">Transferase</keyword>
<evidence type="ECO:0000256" key="1">
    <source>
        <dbReference type="SAM" id="MobiDB-lite"/>
    </source>
</evidence>
<dbReference type="NCBIfam" id="NF006743">
    <property type="entry name" value="PRK09270.1-2"/>
    <property type="match status" value="1"/>
</dbReference>